<feature type="binding site" evidence="7">
    <location>
        <position position="275"/>
    </location>
    <ligand>
        <name>Fe cation</name>
        <dbReference type="ChEBI" id="CHEBI:24875"/>
    </ligand>
</feature>
<evidence type="ECO:0000256" key="4">
    <source>
        <dbReference type="ARBA" id="ARBA00023002"/>
    </source>
</evidence>
<dbReference type="GO" id="GO:0046662">
    <property type="term" value="P:regulation of egg-laying behavior"/>
    <property type="evidence" value="ECO:0007669"/>
    <property type="project" value="EnsemblMetazoa"/>
</dbReference>
<dbReference type="GeneID" id="66060135"/>
<accession>A0A7I4KPW0</accession>
<accession>A0A4E9FAN6</accession>
<evidence type="ECO:0000313" key="11">
    <source>
        <dbReference type="WBParaSite" id="Bm7656a.1"/>
    </source>
</evidence>
<evidence type="ECO:0000313" key="10">
    <source>
        <dbReference type="Proteomes" id="UP000006672"/>
    </source>
</evidence>
<dbReference type="PROSITE" id="PS51410">
    <property type="entry name" value="BH4_AAA_HYDROXYL_2"/>
    <property type="match status" value="1"/>
</dbReference>
<dbReference type="GO" id="GO:0008340">
    <property type="term" value="P:determination of adult lifespan"/>
    <property type="evidence" value="ECO:0007669"/>
    <property type="project" value="EnsemblMetazoa"/>
</dbReference>
<dbReference type="PROSITE" id="PS00367">
    <property type="entry name" value="BH4_AAA_HYDROXYL_1"/>
    <property type="match status" value="1"/>
</dbReference>
<keyword evidence="3 7" id="KW-0479">Metal-binding</keyword>
<protein>
    <submittedName>
        <fullName evidence="11">Biopterin-dependent aromatic amino acid hydroxylase family profile domain-containing protein</fullName>
    </submittedName>
</protein>
<dbReference type="WBParaSite" id="Bm7656a.1">
    <property type="protein sequence ID" value="Bm7656a.1"/>
    <property type="gene ID" value="WBGene00227917"/>
</dbReference>
<keyword evidence="5 7" id="KW-0408">Iron</keyword>
<feature type="domain" description="Biopterin-dependent aromatic amino acid hydroxylase family profile" evidence="8">
    <location>
        <begin position="47"/>
        <end position="381"/>
    </location>
</feature>
<dbReference type="PRINTS" id="PR00372">
    <property type="entry name" value="FYWHYDRXLASE"/>
</dbReference>
<dbReference type="GO" id="GO:0043005">
    <property type="term" value="C:neuron projection"/>
    <property type="evidence" value="ECO:0007669"/>
    <property type="project" value="EnsemblMetazoa"/>
</dbReference>
<dbReference type="GO" id="GO:0007210">
    <property type="term" value="P:serotonin receptor signaling pathway"/>
    <property type="evidence" value="ECO:0007669"/>
    <property type="project" value="EnsemblMetazoa"/>
</dbReference>
<dbReference type="GO" id="GO:0043051">
    <property type="term" value="P:regulation of nematode pharyngeal pumping"/>
    <property type="evidence" value="ECO:0007669"/>
    <property type="project" value="EnsemblMetazoa"/>
</dbReference>
<dbReference type="GO" id="GO:0019915">
    <property type="term" value="P:lipid storage"/>
    <property type="evidence" value="ECO:0007669"/>
    <property type="project" value="EnsemblMetazoa"/>
</dbReference>
<dbReference type="GO" id="GO:0005829">
    <property type="term" value="C:cytosol"/>
    <property type="evidence" value="ECO:0007669"/>
    <property type="project" value="EnsemblMetazoa"/>
</dbReference>
<evidence type="ECO:0000256" key="2">
    <source>
        <dbReference type="ARBA" id="ARBA00009712"/>
    </source>
</evidence>
<dbReference type="InterPro" id="IPR036329">
    <property type="entry name" value="Aro-AA_hydroxylase_C_sf"/>
</dbReference>
<dbReference type="KEGG" id="bmy:BM_BM7656"/>
<organism evidence="9">
    <name type="scientific">Brugia malayi</name>
    <name type="common">Filarial nematode worm</name>
    <dbReference type="NCBI Taxonomy" id="6279"/>
    <lineage>
        <taxon>Eukaryota</taxon>
        <taxon>Metazoa</taxon>
        <taxon>Ecdysozoa</taxon>
        <taxon>Nematoda</taxon>
        <taxon>Chromadorea</taxon>
        <taxon>Rhabditida</taxon>
        <taxon>Spirurina</taxon>
        <taxon>Spiruromorpha</taxon>
        <taxon>Filarioidea</taxon>
        <taxon>Onchocercidae</taxon>
        <taxon>Brugia</taxon>
    </lineage>
</organism>
<evidence type="ECO:0000256" key="1">
    <source>
        <dbReference type="ARBA" id="ARBA00001954"/>
    </source>
</evidence>
<evidence type="ECO:0000256" key="5">
    <source>
        <dbReference type="ARBA" id="ARBA00023004"/>
    </source>
</evidence>
<evidence type="ECO:0000256" key="7">
    <source>
        <dbReference type="PIRSR" id="PIRSR601273-2"/>
    </source>
</evidence>
<evidence type="ECO:0000256" key="6">
    <source>
        <dbReference type="ARBA" id="ARBA00023033"/>
    </source>
</evidence>
<dbReference type="GO" id="GO:0005506">
    <property type="term" value="F:iron ion binding"/>
    <property type="evidence" value="ECO:0007669"/>
    <property type="project" value="InterPro"/>
</dbReference>
<reference evidence="11" key="3">
    <citation type="submission" date="2020-12" db="UniProtKB">
        <authorList>
            <consortium name="WormBaseParasite"/>
        </authorList>
    </citation>
    <scope>IDENTIFICATION</scope>
</reference>
<dbReference type="GO" id="GO:0040024">
    <property type="term" value="P:dauer larval development"/>
    <property type="evidence" value="ECO:0007669"/>
    <property type="project" value="EnsemblMetazoa"/>
</dbReference>
<dbReference type="CTD" id="66060135"/>
<dbReference type="PANTHER" id="PTHR11473">
    <property type="entry name" value="AROMATIC AMINO ACID HYDROXYLASE"/>
    <property type="match status" value="1"/>
</dbReference>
<feature type="binding site" evidence="7">
    <location>
        <position position="230"/>
    </location>
    <ligand>
        <name>Fe cation</name>
        <dbReference type="ChEBI" id="CHEBI:24875"/>
    </ligand>
</feature>
<gene>
    <name evidence="9 11" type="primary">Bma-tph-1</name>
    <name evidence="9" type="ORF">BM_BM7656</name>
</gene>
<reference evidence="10" key="1">
    <citation type="journal article" date="2007" name="Science">
        <title>Draft genome of the filarial nematode parasite Brugia malayi.</title>
        <authorList>
            <person name="Ghedin E."/>
            <person name="Wang S."/>
            <person name="Spiro D."/>
            <person name="Caler E."/>
            <person name="Zhao Q."/>
            <person name="Crabtree J."/>
            <person name="Allen J.E."/>
            <person name="Delcher A.L."/>
            <person name="Guiliano D.B."/>
            <person name="Miranda-Saavedra D."/>
            <person name="Angiuoli S.V."/>
            <person name="Creasy T."/>
            <person name="Amedeo P."/>
            <person name="Haas B."/>
            <person name="El-Sayed N.M."/>
            <person name="Wortman J.R."/>
            <person name="Feldblyum T."/>
            <person name="Tallon L."/>
            <person name="Schatz M."/>
            <person name="Shumway M."/>
            <person name="Koo H."/>
            <person name="Salzberg S.L."/>
            <person name="Schobel S."/>
            <person name="Pertea M."/>
            <person name="Pop M."/>
            <person name="White O."/>
            <person name="Barton G.J."/>
            <person name="Carlow C.K."/>
            <person name="Crawford M.J."/>
            <person name="Daub J."/>
            <person name="Dimmic M.W."/>
            <person name="Estes C.F."/>
            <person name="Foster J.M."/>
            <person name="Ganatra M."/>
            <person name="Gregory W.F."/>
            <person name="Johnson N.M."/>
            <person name="Jin J."/>
            <person name="Komuniecki R."/>
            <person name="Korf I."/>
            <person name="Kumar S."/>
            <person name="Laney S."/>
            <person name="Li B.W."/>
            <person name="Li W."/>
            <person name="Lindblom T.H."/>
            <person name="Lustigman S."/>
            <person name="Ma D."/>
            <person name="Maina C.V."/>
            <person name="Martin D.M."/>
            <person name="McCarter J.P."/>
            <person name="McReynolds L."/>
            <person name="Mitreva M."/>
            <person name="Nutman T.B."/>
            <person name="Parkinson J."/>
            <person name="Peregrin-Alvarez J.M."/>
            <person name="Poole C."/>
            <person name="Ren Q."/>
            <person name="Saunders L."/>
            <person name="Sluder A.E."/>
            <person name="Smith K."/>
            <person name="Stanke M."/>
            <person name="Unnasch T.R."/>
            <person name="Ware J."/>
            <person name="Wei A.D."/>
            <person name="Weil G."/>
            <person name="Williams D.J."/>
            <person name="Zhang Y."/>
            <person name="Williams S.A."/>
            <person name="Fraser-Liggett C."/>
            <person name="Slatko B."/>
            <person name="Blaxter M.L."/>
            <person name="Scott A.L."/>
        </authorList>
    </citation>
    <scope>NUCLEOTIDE SEQUENCE</scope>
    <source>
        <strain evidence="10">FR3</strain>
    </source>
</reference>
<dbReference type="GO" id="GO:1990834">
    <property type="term" value="P:response to odorant"/>
    <property type="evidence" value="ECO:0007669"/>
    <property type="project" value="EnsemblMetazoa"/>
</dbReference>
<dbReference type="InterPro" id="IPR036951">
    <property type="entry name" value="ArAA_hydroxylase_sf"/>
</dbReference>
<dbReference type="RefSeq" id="XP_042934293.1">
    <property type="nucleotide sequence ID" value="XM_043078359.1"/>
</dbReference>
<evidence type="ECO:0000313" key="9">
    <source>
        <dbReference type="EMBL" id="VIO93442.1"/>
    </source>
</evidence>
<dbReference type="AlphaFoldDB" id="A0A4E9FAN6"/>
<feature type="binding site" evidence="7">
    <location>
        <position position="235"/>
    </location>
    <ligand>
        <name>Fe cation</name>
        <dbReference type="ChEBI" id="CHEBI:24875"/>
    </ligand>
</feature>
<dbReference type="InterPro" id="IPR001273">
    <property type="entry name" value="ArAA_hydroxylase"/>
</dbReference>
<dbReference type="SUPFAM" id="SSF56534">
    <property type="entry name" value="Aromatic aminoacid monoxygenases, catalytic and oligomerization domains"/>
    <property type="match status" value="1"/>
</dbReference>
<sequence>MMRLSAFKSWNIKNCSCRSIIYLNDCNYILLFRNFRRKRIINFQHSFYVTSSNEDVKSEEWYPKHVTDLDHICDKVIMYDPNNCCGLDANHPSFKDKEYRKRREWFLKISNDYKHGTPIPRMDYTTAETKTWSTIYRDLKILHNKFACKEFLDNFKLLEEQCGYSEKQIPQLEDISKYLQTKTGFTLRPCGGYLTPRNFLTSLAFRVFCCTQYIRHHTDPHYTPEPDLCHELLGHMAMFLNPTYAQLSQEIGIASLNCSEKDCNALIRLYFFTFEFGLLVEGETFDEKKRNLKAYGAGLLSCFDELKFSVSSDAKICRFEPDDVIEIEPEVTKFQKCYFYSMTINEAFHKIKSYISTIKRPYSFHYDPLTQSIKKLTNDLH</sequence>
<keyword evidence="6" id="KW-0503">Monooxygenase</keyword>
<dbReference type="PANTHER" id="PTHR11473:SF16">
    <property type="entry name" value="TRYPTOPHAN 5-HYDROXYLASE 2"/>
    <property type="match status" value="1"/>
</dbReference>
<name>A0A4E9FAN6_BRUMA</name>
<proteinExistence type="inferred from homology"/>
<dbReference type="Proteomes" id="UP000006672">
    <property type="component" value="Unassembled WGS sequence"/>
</dbReference>
<comment type="similarity">
    <text evidence="2">Belongs to the biopterin-dependent aromatic amino acid hydroxylase family.</text>
</comment>
<dbReference type="GO" id="GO:0004510">
    <property type="term" value="F:tryptophan 5-monooxygenase activity"/>
    <property type="evidence" value="ECO:0007669"/>
    <property type="project" value="TreeGrafter"/>
</dbReference>
<dbReference type="GO" id="GO:0006587">
    <property type="term" value="P:serotonin biosynthetic process from tryptophan"/>
    <property type="evidence" value="ECO:0007669"/>
    <property type="project" value="EnsemblMetazoa"/>
</dbReference>
<dbReference type="EMBL" id="CAAKNF010000193">
    <property type="protein sequence ID" value="VIO93442.1"/>
    <property type="molecule type" value="Genomic_DNA"/>
</dbReference>
<reference evidence="9" key="2">
    <citation type="submission" date="2019-04" db="EMBL/GenBank/DDBJ databases">
        <authorList>
            <person name="Howe K."/>
            <person name="Paulini M."/>
            <person name="Williams G."/>
        </authorList>
    </citation>
    <scope>NUCLEOTIDE SEQUENCE [LARGE SCALE GENOMIC DNA]</scope>
    <source>
        <strain evidence="9">FR3</strain>
    </source>
</reference>
<dbReference type="InterPro" id="IPR019774">
    <property type="entry name" value="Aromatic-AA_hydroxylase_C"/>
</dbReference>
<dbReference type="OrthoDB" id="983542at2759"/>
<evidence type="ECO:0000259" key="8">
    <source>
        <dbReference type="PROSITE" id="PS51410"/>
    </source>
</evidence>
<dbReference type="InterPro" id="IPR018301">
    <property type="entry name" value="ArAA_hydroxylase_Fe/CU_BS"/>
</dbReference>
<keyword evidence="4" id="KW-0560">Oxidoreductase</keyword>
<evidence type="ECO:0000256" key="3">
    <source>
        <dbReference type="ARBA" id="ARBA00022723"/>
    </source>
</evidence>
<comment type="cofactor">
    <cofactor evidence="1 7">
        <name>Fe(2+)</name>
        <dbReference type="ChEBI" id="CHEBI:29033"/>
    </cofactor>
</comment>
<dbReference type="Gene3D" id="1.10.800.10">
    <property type="entry name" value="Aromatic amino acid hydroxylase"/>
    <property type="match status" value="1"/>
</dbReference>
<dbReference type="GO" id="GO:0035641">
    <property type="term" value="P:locomotory exploration behavior"/>
    <property type="evidence" value="ECO:0007669"/>
    <property type="project" value="EnsemblMetazoa"/>
</dbReference>
<dbReference type="Pfam" id="PF00351">
    <property type="entry name" value="Biopterin_H"/>
    <property type="match status" value="1"/>
</dbReference>
<keyword evidence="10" id="KW-1185">Reference proteome</keyword>